<feature type="chain" id="PRO_5005191300" description="Exostosin GT47 domain-containing protein" evidence="1">
    <location>
        <begin position="27"/>
        <end position="465"/>
    </location>
</feature>
<name>A0A0G4H1R6_9ALVE</name>
<dbReference type="VEuPathDB" id="CryptoDB:Cvel_24301"/>
<gene>
    <name evidence="2" type="ORF">Cvel_24301</name>
</gene>
<dbReference type="AlphaFoldDB" id="A0A0G4H1R6"/>
<reference evidence="2" key="1">
    <citation type="submission" date="2014-11" db="EMBL/GenBank/DDBJ databases">
        <authorList>
            <person name="Otto D Thomas"/>
            <person name="Naeem Raeece"/>
        </authorList>
    </citation>
    <scope>NUCLEOTIDE SEQUENCE</scope>
</reference>
<sequence length="465" mass="52348">MHLWSATPLGLLAVAACLFCQDCTRATVEGMALSVSGGRDSKSEVCVQNDLDINPVSFYMYPPVLFSGYTDCLNERQPDFKHGSGPVLIRQLANHPWRDGPSDAEICIVPVLFDHLTLGWCAGTLEQHLLQARQVIEEEDARDPKRCRHVGIATNWRSTESVAAFRKYLGQMIFAMNSKGDGCTLLTPYLAYKSAAPPGLEGYGHNTLRWEVYTDRPSNQKEKRFLVEFGGQVKRKDGYEDRLALFNSTGEIPKSYIVMVDDWEREGKRAHVRACRGPDDTDRCRRGRVSLQEFTEIREHSRFSLFLRGDEPLSDRLFNAFASQVPVVAVFDESGDGLTPGGEEEKYGWGGDLFSGWLPFPDIIPWKDLLIVIDGKTFREDPAGALRSLESIPQEQLEKLQKQMKKYRPDIDIGVFNTRVASNLLRTAAKLLPGSCSITNVGELQFGVHSHSHKQHRDWRKKRGG</sequence>
<dbReference type="EMBL" id="CDMZ01001776">
    <property type="protein sequence ID" value="CEM37445.1"/>
    <property type="molecule type" value="Genomic_DNA"/>
</dbReference>
<evidence type="ECO:0000256" key="1">
    <source>
        <dbReference type="SAM" id="SignalP"/>
    </source>
</evidence>
<feature type="signal peptide" evidence="1">
    <location>
        <begin position="1"/>
        <end position="26"/>
    </location>
</feature>
<evidence type="ECO:0008006" key="3">
    <source>
        <dbReference type="Google" id="ProtNLM"/>
    </source>
</evidence>
<keyword evidence="1" id="KW-0732">Signal</keyword>
<proteinExistence type="predicted"/>
<evidence type="ECO:0000313" key="2">
    <source>
        <dbReference type="EMBL" id="CEM37445.1"/>
    </source>
</evidence>
<protein>
    <recommendedName>
        <fullName evidence="3">Exostosin GT47 domain-containing protein</fullName>
    </recommendedName>
</protein>
<organism evidence="2">
    <name type="scientific">Chromera velia CCMP2878</name>
    <dbReference type="NCBI Taxonomy" id="1169474"/>
    <lineage>
        <taxon>Eukaryota</taxon>
        <taxon>Sar</taxon>
        <taxon>Alveolata</taxon>
        <taxon>Colpodellida</taxon>
        <taxon>Chromeraceae</taxon>
        <taxon>Chromera</taxon>
    </lineage>
</organism>
<accession>A0A0G4H1R6</accession>